<gene>
    <name evidence="4" type="ORF">BST11_15155</name>
    <name evidence="3" type="ORF">H7K38_14810</name>
</gene>
<proteinExistence type="predicted"/>
<dbReference type="Proteomes" id="UP001141650">
    <property type="component" value="Unassembled WGS sequence"/>
</dbReference>
<feature type="domain" description="FAD dependent oxidoreductase" evidence="2">
    <location>
        <begin position="14"/>
        <end position="398"/>
    </location>
</feature>
<dbReference type="GO" id="GO:0016491">
    <property type="term" value="F:oxidoreductase activity"/>
    <property type="evidence" value="ECO:0007669"/>
    <property type="project" value="UniProtKB-KW"/>
</dbReference>
<evidence type="ECO:0000256" key="1">
    <source>
        <dbReference type="ARBA" id="ARBA00023002"/>
    </source>
</evidence>
<reference evidence="4 5" key="1">
    <citation type="submission" date="2017-02" db="EMBL/GenBank/DDBJ databases">
        <title>The new phylogeny of genus Mycobacterium.</title>
        <authorList>
            <person name="Tortoli E."/>
            <person name="Trovato A."/>
            <person name="Cirillo D.M."/>
        </authorList>
    </citation>
    <scope>NUCLEOTIDE SEQUENCE [LARGE SCALE GENOMIC DNA]</scope>
    <source>
        <strain evidence="4 5">DSM 45230</strain>
    </source>
</reference>
<dbReference type="PANTHER" id="PTHR13847">
    <property type="entry name" value="SARCOSINE DEHYDROGENASE-RELATED"/>
    <property type="match status" value="1"/>
</dbReference>
<dbReference type="InterPro" id="IPR006076">
    <property type="entry name" value="FAD-dep_OxRdtase"/>
</dbReference>
<dbReference type="PANTHER" id="PTHR13847:SF289">
    <property type="entry name" value="GLYCINE OXIDASE"/>
    <property type="match status" value="1"/>
</dbReference>
<evidence type="ECO:0000259" key="2">
    <source>
        <dbReference type="Pfam" id="PF01266"/>
    </source>
</evidence>
<protein>
    <submittedName>
        <fullName evidence="4">Amino acid dehydrogenase</fullName>
    </submittedName>
    <submittedName>
        <fullName evidence="3">FAD-binding oxidoreductase</fullName>
    </submittedName>
</protein>
<accession>A0AA42BZL8</accession>
<evidence type="ECO:0000313" key="4">
    <source>
        <dbReference type="EMBL" id="OQZ89918.1"/>
    </source>
</evidence>
<comment type="caution">
    <text evidence="3">The sequence shown here is derived from an EMBL/GenBank/DDBJ whole genome shotgun (WGS) entry which is preliminary data.</text>
</comment>
<dbReference type="EMBL" id="JACKVH010000014">
    <property type="protein sequence ID" value="MCV7379917.1"/>
    <property type="molecule type" value="Genomic_DNA"/>
</dbReference>
<reference evidence="3" key="2">
    <citation type="submission" date="2020-07" db="EMBL/GenBank/DDBJ databases">
        <authorList>
            <person name="Pettersson B.M.F."/>
            <person name="Behra P.R.K."/>
            <person name="Ramesh M."/>
            <person name="Das S."/>
            <person name="Dasgupta S."/>
            <person name="Kirsebom L.A."/>
        </authorList>
    </citation>
    <scope>NUCLEOTIDE SEQUENCE</scope>
    <source>
        <strain evidence="3">CCUG 55640</strain>
    </source>
</reference>
<evidence type="ECO:0000313" key="5">
    <source>
        <dbReference type="Proteomes" id="UP000192319"/>
    </source>
</evidence>
<reference evidence="3" key="3">
    <citation type="journal article" date="2022" name="BMC Genomics">
        <title>Comparative genome analysis of mycobacteria focusing on tRNA and non-coding RNA.</title>
        <authorList>
            <person name="Behra P.R.K."/>
            <person name="Pettersson B.M.F."/>
            <person name="Ramesh M."/>
            <person name="Das S."/>
            <person name="Dasgupta S."/>
            <person name="Kirsebom L.A."/>
        </authorList>
    </citation>
    <scope>NUCLEOTIDE SEQUENCE</scope>
    <source>
        <strain evidence="3">CCUG 55640</strain>
    </source>
</reference>
<dbReference type="Gene3D" id="3.30.9.10">
    <property type="entry name" value="D-Amino Acid Oxidase, subunit A, domain 2"/>
    <property type="match status" value="1"/>
</dbReference>
<keyword evidence="5" id="KW-1185">Reference proteome</keyword>
<name>A0AA42BZL8_9MYCO</name>
<organism evidence="3 6">
    <name type="scientific">Mycobacterium alsense</name>
    <dbReference type="NCBI Taxonomy" id="324058"/>
    <lineage>
        <taxon>Bacteria</taxon>
        <taxon>Bacillati</taxon>
        <taxon>Actinomycetota</taxon>
        <taxon>Actinomycetes</taxon>
        <taxon>Mycobacteriales</taxon>
        <taxon>Mycobacteriaceae</taxon>
        <taxon>Mycobacterium</taxon>
    </lineage>
</organism>
<dbReference type="Gene3D" id="3.50.50.60">
    <property type="entry name" value="FAD/NAD(P)-binding domain"/>
    <property type="match status" value="2"/>
</dbReference>
<dbReference type="Pfam" id="PF01266">
    <property type="entry name" value="DAO"/>
    <property type="match status" value="1"/>
</dbReference>
<evidence type="ECO:0000313" key="3">
    <source>
        <dbReference type="EMBL" id="MCV7379917.1"/>
    </source>
</evidence>
<dbReference type="InterPro" id="IPR036188">
    <property type="entry name" value="FAD/NAD-bd_sf"/>
</dbReference>
<dbReference type="EMBL" id="MVHD01000025">
    <property type="protein sequence ID" value="OQZ89918.1"/>
    <property type="molecule type" value="Genomic_DNA"/>
</dbReference>
<sequence length="428" mass="45133">MVGVDRIGGAPRSAIVVGAGIAGLSTAWFLQERGVAVTVVDRSDRPVGASCGNGGWVAPGLALPLNSPDVLRHGLRALRDSTAPLHFPLSAETGSRVFLTQFLANSERSPWQRAMRANAPLNADAIEAFDVLVANGVDAPVTDTPITAVFRTAAEAEQLSWQLRQLENDGQATHVTALSGEALRGRMPLASPAITAALNVDGQRFADPRRFLDALRRAVLDWGATVHRLEAGDVVSSGSEVAVHSRRRPLTADAAVIATGPRLARLAGRWLRVPVQVGRGYSFTVPVDHPLPAPICLPGAMVACTPLQGAMRVSGTLEFRHPHRAAIRERVGAIVASAAPLLDGVRWDDLFDVRVDAYAVTPDGLPLIGEVSPGVYVAGGHGVWGFAHGPVTGRLLAEQITTGKLPEALAPFDPLRLGGGRHSRYPAA</sequence>
<evidence type="ECO:0000313" key="6">
    <source>
        <dbReference type="Proteomes" id="UP001141650"/>
    </source>
</evidence>
<dbReference type="Proteomes" id="UP000192319">
    <property type="component" value="Unassembled WGS sequence"/>
</dbReference>
<keyword evidence="1" id="KW-0560">Oxidoreductase</keyword>
<dbReference type="GO" id="GO:0005737">
    <property type="term" value="C:cytoplasm"/>
    <property type="evidence" value="ECO:0007669"/>
    <property type="project" value="TreeGrafter"/>
</dbReference>
<dbReference type="RefSeq" id="WP_083138742.1">
    <property type="nucleotide sequence ID" value="NZ_JACKVH010000014.1"/>
</dbReference>
<dbReference type="SUPFAM" id="SSF51905">
    <property type="entry name" value="FAD/NAD(P)-binding domain"/>
    <property type="match status" value="1"/>
</dbReference>
<dbReference type="AlphaFoldDB" id="A0AA42BZL8"/>